<proteinExistence type="predicted"/>
<evidence type="ECO:0000313" key="2">
    <source>
        <dbReference type="Proteomes" id="UP000198157"/>
    </source>
</evidence>
<evidence type="ECO:0000313" key="1">
    <source>
        <dbReference type="EMBL" id="OWQ49596.1"/>
    </source>
</evidence>
<gene>
    <name evidence="1" type="ORF">CEE60_19455</name>
</gene>
<sequence length="135" mass="14959">MSESLADIEKILGGKLERREARLVPGLQQVDGQMAIYYQDDGRTTEKLLFRTLLDGVAERSATFGGRISDPCSVLTPDGDLFRAMICRGDIGGWRADVEDGARHLGLLLARFEGDRFELSDGRGYSLKECVVTFE</sequence>
<dbReference type="EMBL" id="NIVS01000058">
    <property type="protein sequence ID" value="OWQ49596.1"/>
    <property type="molecule type" value="Genomic_DNA"/>
</dbReference>
<accession>A0A246HHH1</accession>
<dbReference type="AlphaFoldDB" id="A0A246HHH1"/>
<comment type="caution">
    <text evidence="1">The sequence shown here is derived from an EMBL/GenBank/DDBJ whole genome shotgun (WGS) entry which is preliminary data.</text>
</comment>
<dbReference type="OrthoDB" id="1076572at2"/>
<organism evidence="1 2">
    <name type="scientific">Stenotrophomonas maltophilia</name>
    <name type="common">Pseudomonas maltophilia</name>
    <name type="synonym">Xanthomonas maltophilia</name>
    <dbReference type="NCBI Taxonomy" id="40324"/>
    <lineage>
        <taxon>Bacteria</taxon>
        <taxon>Pseudomonadati</taxon>
        <taxon>Pseudomonadota</taxon>
        <taxon>Gammaproteobacteria</taxon>
        <taxon>Lysobacterales</taxon>
        <taxon>Lysobacteraceae</taxon>
        <taxon>Stenotrophomonas</taxon>
        <taxon>Stenotrophomonas maltophilia group</taxon>
    </lineage>
</organism>
<name>A0A246HHH1_STEMA</name>
<protein>
    <submittedName>
        <fullName evidence="1">Uncharacterized protein</fullName>
    </submittedName>
</protein>
<reference evidence="1 2" key="1">
    <citation type="submission" date="2017-06" db="EMBL/GenBank/DDBJ databases">
        <authorList>
            <person name="Kim H.J."/>
            <person name="Triplett B.A."/>
        </authorList>
    </citation>
    <scope>NUCLEOTIDE SEQUENCE [LARGE SCALE GENOMIC DNA]</scope>
    <source>
        <strain evidence="1 2">13146</strain>
    </source>
</reference>
<dbReference type="Proteomes" id="UP000198157">
    <property type="component" value="Unassembled WGS sequence"/>
</dbReference>